<dbReference type="Gene3D" id="1.10.287.1260">
    <property type="match status" value="1"/>
</dbReference>
<feature type="domain" description="Mechanosensitive ion channel MscS C-terminal" evidence="9">
    <location>
        <begin position="178"/>
        <end position="258"/>
    </location>
</feature>
<dbReference type="PANTHER" id="PTHR30221:SF1">
    <property type="entry name" value="SMALL-CONDUCTANCE MECHANOSENSITIVE CHANNEL"/>
    <property type="match status" value="1"/>
</dbReference>
<evidence type="ECO:0000256" key="3">
    <source>
        <dbReference type="ARBA" id="ARBA00022475"/>
    </source>
</evidence>
<dbReference type="InterPro" id="IPR011014">
    <property type="entry name" value="MscS_channel_TM-2"/>
</dbReference>
<dbReference type="Pfam" id="PF21082">
    <property type="entry name" value="MS_channel_3rd"/>
    <property type="match status" value="1"/>
</dbReference>
<keyword evidence="3" id="KW-1003">Cell membrane</keyword>
<evidence type="ECO:0000259" key="9">
    <source>
        <dbReference type="Pfam" id="PF21082"/>
    </source>
</evidence>
<dbReference type="RefSeq" id="WP_087234859.1">
    <property type="nucleotide sequence ID" value="NZ_JAKNHQ010000010.1"/>
</dbReference>
<evidence type="ECO:0000256" key="7">
    <source>
        <dbReference type="SAM" id="Phobius"/>
    </source>
</evidence>
<dbReference type="InterPro" id="IPR008910">
    <property type="entry name" value="MSC_TM_helix"/>
</dbReference>
<feature type="transmembrane region" description="Helical" evidence="7">
    <location>
        <begin position="83"/>
        <end position="101"/>
    </location>
</feature>
<evidence type="ECO:0000256" key="4">
    <source>
        <dbReference type="ARBA" id="ARBA00022692"/>
    </source>
</evidence>
<dbReference type="SUPFAM" id="SSF50182">
    <property type="entry name" value="Sm-like ribonucleoproteins"/>
    <property type="match status" value="1"/>
</dbReference>
<comment type="similarity">
    <text evidence="2">Belongs to the MscS (TC 1.A.23) family.</text>
</comment>
<dbReference type="InterPro" id="IPR011066">
    <property type="entry name" value="MscS_channel_C_sf"/>
</dbReference>
<dbReference type="InterPro" id="IPR049278">
    <property type="entry name" value="MS_channel_C"/>
</dbReference>
<organism evidence="10 11">
    <name type="scientific">Anaeromassilibacillus senegalensis</name>
    <dbReference type="NCBI Taxonomy" id="1673717"/>
    <lineage>
        <taxon>Bacteria</taxon>
        <taxon>Bacillati</taxon>
        <taxon>Bacillota</taxon>
        <taxon>Clostridia</taxon>
        <taxon>Eubacteriales</taxon>
        <taxon>Acutalibacteraceae</taxon>
        <taxon>Anaeromassilibacillus</taxon>
    </lineage>
</organism>
<dbReference type="InterPro" id="IPR006685">
    <property type="entry name" value="MscS_channel_2nd"/>
</dbReference>
<evidence type="ECO:0000313" key="10">
    <source>
        <dbReference type="EMBL" id="MCG4610965.1"/>
    </source>
</evidence>
<dbReference type="Proteomes" id="UP001298681">
    <property type="component" value="Unassembled WGS sequence"/>
</dbReference>
<dbReference type="PROSITE" id="PS01246">
    <property type="entry name" value="UPF0003"/>
    <property type="match status" value="1"/>
</dbReference>
<evidence type="ECO:0000313" key="11">
    <source>
        <dbReference type="Proteomes" id="UP001298681"/>
    </source>
</evidence>
<evidence type="ECO:0000256" key="1">
    <source>
        <dbReference type="ARBA" id="ARBA00004651"/>
    </source>
</evidence>
<dbReference type="Gene3D" id="2.30.30.60">
    <property type="match status" value="1"/>
</dbReference>
<dbReference type="Pfam" id="PF00924">
    <property type="entry name" value="MS_channel_2nd"/>
    <property type="match status" value="1"/>
</dbReference>
<dbReference type="Pfam" id="PF05552">
    <property type="entry name" value="MS_channel_1st_1"/>
    <property type="match status" value="1"/>
</dbReference>
<dbReference type="SUPFAM" id="SSF82689">
    <property type="entry name" value="Mechanosensitive channel protein MscS (YggB), C-terminal domain"/>
    <property type="match status" value="1"/>
</dbReference>
<comment type="subcellular location">
    <subcellularLocation>
        <location evidence="1">Cell membrane</location>
        <topology evidence="1">Multi-pass membrane protein</topology>
    </subcellularLocation>
</comment>
<dbReference type="InterPro" id="IPR010920">
    <property type="entry name" value="LSM_dom_sf"/>
</dbReference>
<reference evidence="10 11" key="1">
    <citation type="submission" date="2022-01" db="EMBL/GenBank/DDBJ databases">
        <title>Collection of gut derived symbiotic bacterial strains cultured from healthy donors.</title>
        <authorList>
            <person name="Lin H."/>
            <person name="Kohout C."/>
            <person name="Waligurski E."/>
            <person name="Pamer E.G."/>
        </authorList>
    </citation>
    <scope>NUCLEOTIDE SEQUENCE [LARGE SCALE GENOMIC DNA]</scope>
    <source>
        <strain evidence="10 11">DFI.7.58</strain>
    </source>
</reference>
<gene>
    <name evidence="10" type="ORF">L0P57_08465</name>
</gene>
<comment type="caution">
    <text evidence="10">The sequence shown here is derived from an EMBL/GenBank/DDBJ whole genome shotgun (WGS) entry which is preliminary data.</text>
</comment>
<feature type="domain" description="Mechanosensitive ion channel MscS" evidence="8">
    <location>
        <begin position="106"/>
        <end position="169"/>
    </location>
</feature>
<dbReference type="SUPFAM" id="SSF82861">
    <property type="entry name" value="Mechanosensitive channel protein MscS (YggB), transmembrane region"/>
    <property type="match status" value="1"/>
</dbReference>
<evidence type="ECO:0000259" key="8">
    <source>
        <dbReference type="Pfam" id="PF00924"/>
    </source>
</evidence>
<keyword evidence="4 7" id="KW-0812">Transmembrane</keyword>
<name>A0ABS9MJI6_9FIRM</name>
<evidence type="ECO:0000256" key="2">
    <source>
        <dbReference type="ARBA" id="ARBA00008017"/>
    </source>
</evidence>
<dbReference type="Gene3D" id="3.30.70.100">
    <property type="match status" value="1"/>
</dbReference>
<dbReference type="InterPro" id="IPR045275">
    <property type="entry name" value="MscS_archaea/bacteria_type"/>
</dbReference>
<dbReference type="PANTHER" id="PTHR30221">
    <property type="entry name" value="SMALL-CONDUCTANCE MECHANOSENSITIVE CHANNEL"/>
    <property type="match status" value="1"/>
</dbReference>
<keyword evidence="6 7" id="KW-0472">Membrane</keyword>
<proteinExistence type="inferred from homology"/>
<sequence length="274" mass="30889">MSFEDVWQKFLTWLLDMLPNVIGAALIFAGGWWLSNVVVRLIKRTMTRARTETGIVTFLCSLANAAAKIIISIMALSQLGVPVGPMITAIGAAGVTVGLALKENMTNIASGAQIVFTKPFAVGDYLLVDNVEGTVERIEMMFTTLRTFDNKEIVIPNSTITVSTIINYTAMKTRRLDLRYSVGYEDDLSKVKEVLQELTDKNPLVERDPEPLIAVEEHKDSCIQMLVRVWCKTDDYWTLYYQMQEDVKLAFDREGIHIPFPQLDVHLDRPVDKI</sequence>
<evidence type="ECO:0000256" key="6">
    <source>
        <dbReference type="ARBA" id="ARBA00023136"/>
    </source>
</evidence>
<feature type="transmembrane region" description="Helical" evidence="7">
    <location>
        <begin position="20"/>
        <end position="42"/>
    </location>
</feature>
<protein>
    <submittedName>
        <fullName evidence="10">Mechanosensitive ion channel family protein</fullName>
    </submittedName>
</protein>
<dbReference type="InterPro" id="IPR023408">
    <property type="entry name" value="MscS_beta-dom_sf"/>
</dbReference>
<dbReference type="InterPro" id="IPR006686">
    <property type="entry name" value="MscS_channel_CS"/>
</dbReference>
<keyword evidence="11" id="KW-1185">Reference proteome</keyword>
<accession>A0ABS9MJI6</accession>
<dbReference type="EMBL" id="JAKNHQ010000010">
    <property type="protein sequence ID" value="MCG4610965.1"/>
    <property type="molecule type" value="Genomic_DNA"/>
</dbReference>
<evidence type="ECO:0000256" key="5">
    <source>
        <dbReference type="ARBA" id="ARBA00022989"/>
    </source>
</evidence>
<feature type="transmembrane region" description="Helical" evidence="7">
    <location>
        <begin position="54"/>
        <end position="77"/>
    </location>
</feature>
<keyword evidence="5 7" id="KW-1133">Transmembrane helix</keyword>